<name>A0AAW0EWQ2_9TRYP</name>
<keyword evidence="4" id="KW-1185">Reference proteome</keyword>
<evidence type="ECO:0000313" key="4">
    <source>
        <dbReference type="Proteomes" id="UP001430356"/>
    </source>
</evidence>
<evidence type="ECO:0000313" key="3">
    <source>
        <dbReference type="EMBL" id="KAK7198189.1"/>
    </source>
</evidence>
<keyword evidence="2" id="KW-0812">Transmembrane</keyword>
<sequence length="198" mass="21209">MPSSHVSLHSPFDEASIHSPAEIQAGELVAVVPLPQSTATEATSPDATVTATAECDVCTGRSEPPPLDVRILPLLYLVTFWCGLAVVYAFLAYLMALSATWRGPVIVWASLLPTAVFSMWRRLPSEKARIQARSDVLVLLRCGGFYELAEPSSSGVATETELTPESQGERQPPPQLMMLTDAPTTDGGATSDTIVVRL</sequence>
<evidence type="ECO:0000256" key="1">
    <source>
        <dbReference type="SAM" id="MobiDB-lite"/>
    </source>
</evidence>
<dbReference type="Proteomes" id="UP001430356">
    <property type="component" value="Unassembled WGS sequence"/>
</dbReference>
<dbReference type="EMBL" id="JAECZO010000136">
    <property type="protein sequence ID" value="KAK7198189.1"/>
    <property type="molecule type" value="Genomic_DNA"/>
</dbReference>
<organism evidence="3 4">
    <name type="scientific">Novymonas esmeraldas</name>
    <dbReference type="NCBI Taxonomy" id="1808958"/>
    <lineage>
        <taxon>Eukaryota</taxon>
        <taxon>Discoba</taxon>
        <taxon>Euglenozoa</taxon>
        <taxon>Kinetoplastea</taxon>
        <taxon>Metakinetoplastina</taxon>
        <taxon>Trypanosomatida</taxon>
        <taxon>Trypanosomatidae</taxon>
        <taxon>Novymonas</taxon>
    </lineage>
</organism>
<accession>A0AAW0EWQ2</accession>
<feature type="transmembrane region" description="Helical" evidence="2">
    <location>
        <begin position="101"/>
        <end position="120"/>
    </location>
</feature>
<gene>
    <name evidence="3" type="ORF">NESM_000775600</name>
</gene>
<proteinExistence type="predicted"/>
<feature type="transmembrane region" description="Helical" evidence="2">
    <location>
        <begin position="74"/>
        <end position="95"/>
    </location>
</feature>
<keyword evidence="2" id="KW-1133">Transmembrane helix</keyword>
<keyword evidence="2" id="KW-0472">Membrane</keyword>
<comment type="caution">
    <text evidence="3">The sequence shown here is derived from an EMBL/GenBank/DDBJ whole genome shotgun (WGS) entry which is preliminary data.</text>
</comment>
<reference evidence="3 4" key="1">
    <citation type="journal article" date="2021" name="MBio">
        <title>A New Model Trypanosomatid, Novymonas esmeraldas: Genomic Perception of Its 'Candidatus Pandoraea novymonadis' Endosymbiont.</title>
        <authorList>
            <person name="Zakharova A."/>
            <person name="Saura A."/>
            <person name="Butenko A."/>
            <person name="Podesvova L."/>
            <person name="Warmusova S."/>
            <person name="Kostygov A.Y."/>
            <person name="Nenarokova A."/>
            <person name="Lukes J."/>
            <person name="Opperdoes F.R."/>
            <person name="Yurchenko V."/>
        </authorList>
    </citation>
    <scope>NUCLEOTIDE SEQUENCE [LARGE SCALE GENOMIC DNA]</scope>
    <source>
        <strain evidence="3 4">E262AT.01</strain>
    </source>
</reference>
<feature type="compositionally biased region" description="Polar residues" evidence="1">
    <location>
        <begin position="152"/>
        <end position="166"/>
    </location>
</feature>
<evidence type="ECO:0000256" key="2">
    <source>
        <dbReference type="SAM" id="Phobius"/>
    </source>
</evidence>
<feature type="region of interest" description="Disordered" evidence="1">
    <location>
        <begin position="152"/>
        <end position="191"/>
    </location>
</feature>
<protein>
    <submittedName>
        <fullName evidence="3">Uncharacterized protein</fullName>
    </submittedName>
</protein>
<dbReference type="AlphaFoldDB" id="A0AAW0EWQ2"/>